<sequence>MLLSAHDSPHSSSSYHHRPRAQSHVHLPDGCLIHPPRPSAGAGGDGEPDSPVRKAFKRLDHAVDTILAALTLLLAAAVLAVAG</sequence>
<accession>A0ABU0PTW4</accession>
<dbReference type="Proteomes" id="UP001243364">
    <property type="component" value="Unassembled WGS sequence"/>
</dbReference>
<reference evidence="3 4" key="1">
    <citation type="submission" date="2023-07" db="EMBL/GenBank/DDBJ databases">
        <title>Comparative genomics of wheat-associated soil bacteria to identify genetic determinants of phenazine resistance.</title>
        <authorList>
            <person name="Mouncey N."/>
        </authorList>
    </citation>
    <scope>NUCLEOTIDE SEQUENCE [LARGE SCALE GENOMIC DNA]</scope>
    <source>
        <strain evidence="3 4">W4I19-2</strain>
    </source>
</reference>
<keyword evidence="2" id="KW-0812">Transmembrane</keyword>
<gene>
    <name evidence="3" type="ORF">QFZ56_000051</name>
</gene>
<evidence type="ECO:0000313" key="4">
    <source>
        <dbReference type="Proteomes" id="UP001243364"/>
    </source>
</evidence>
<evidence type="ECO:0000313" key="3">
    <source>
        <dbReference type="EMBL" id="MDQ0681088.1"/>
    </source>
</evidence>
<name>A0ABU0PTW4_STRAH</name>
<protein>
    <submittedName>
        <fullName evidence="3">Uncharacterized protein</fullName>
    </submittedName>
</protein>
<keyword evidence="4" id="KW-1185">Reference proteome</keyword>
<keyword evidence="2" id="KW-0472">Membrane</keyword>
<keyword evidence="2" id="KW-1133">Transmembrane helix</keyword>
<feature type="region of interest" description="Disordered" evidence="1">
    <location>
        <begin position="1"/>
        <end position="52"/>
    </location>
</feature>
<proteinExistence type="predicted"/>
<feature type="transmembrane region" description="Helical" evidence="2">
    <location>
        <begin position="62"/>
        <end position="82"/>
    </location>
</feature>
<dbReference type="EMBL" id="JAUSYA010000001">
    <property type="protein sequence ID" value="MDQ0681088.1"/>
    <property type="molecule type" value="Genomic_DNA"/>
</dbReference>
<comment type="caution">
    <text evidence="3">The sequence shown here is derived from an EMBL/GenBank/DDBJ whole genome shotgun (WGS) entry which is preliminary data.</text>
</comment>
<feature type="compositionally biased region" description="Low complexity" evidence="1">
    <location>
        <begin position="1"/>
        <end position="14"/>
    </location>
</feature>
<evidence type="ECO:0000256" key="1">
    <source>
        <dbReference type="SAM" id="MobiDB-lite"/>
    </source>
</evidence>
<organism evidence="3 4">
    <name type="scientific">Streptomyces achromogenes</name>
    <dbReference type="NCBI Taxonomy" id="67255"/>
    <lineage>
        <taxon>Bacteria</taxon>
        <taxon>Bacillati</taxon>
        <taxon>Actinomycetota</taxon>
        <taxon>Actinomycetes</taxon>
        <taxon>Kitasatosporales</taxon>
        <taxon>Streptomycetaceae</taxon>
        <taxon>Streptomyces</taxon>
    </lineage>
</organism>
<evidence type="ECO:0000256" key="2">
    <source>
        <dbReference type="SAM" id="Phobius"/>
    </source>
</evidence>